<proteinExistence type="inferred from homology"/>
<dbReference type="GO" id="GO:0050660">
    <property type="term" value="F:flavin adenine dinucleotide binding"/>
    <property type="evidence" value="ECO:0007669"/>
    <property type="project" value="InterPro"/>
</dbReference>
<keyword evidence="6" id="KW-1185">Reference proteome</keyword>
<dbReference type="GO" id="GO:0050661">
    <property type="term" value="F:NADP binding"/>
    <property type="evidence" value="ECO:0007669"/>
    <property type="project" value="InterPro"/>
</dbReference>
<dbReference type="Proteomes" id="UP000286045">
    <property type="component" value="Unassembled WGS sequence"/>
</dbReference>
<dbReference type="GO" id="GO:0004499">
    <property type="term" value="F:N,N-dimethylaniline monooxygenase activity"/>
    <property type="evidence" value="ECO:0007669"/>
    <property type="project" value="InterPro"/>
</dbReference>
<dbReference type="InterPro" id="IPR037217">
    <property type="entry name" value="Trp/Indoleamine_2_3_dOase-like"/>
</dbReference>
<dbReference type="PANTHER" id="PTHR23023">
    <property type="entry name" value="DIMETHYLANILINE MONOOXYGENASE"/>
    <property type="match status" value="1"/>
</dbReference>
<accession>A0A439DBU4</accession>
<gene>
    <name evidence="5" type="ORF">EKO27_g3212</name>
</gene>
<dbReference type="Gene3D" id="3.50.50.60">
    <property type="entry name" value="FAD/NAD(P)-binding domain"/>
    <property type="match status" value="1"/>
</dbReference>
<keyword evidence="3" id="KW-0274">FAD</keyword>
<keyword evidence="2" id="KW-0285">Flavoprotein</keyword>
<dbReference type="SUPFAM" id="SSF51905">
    <property type="entry name" value="FAD/NAD(P)-binding domain"/>
    <property type="match status" value="2"/>
</dbReference>
<name>A0A439DBU4_9PEZI</name>
<dbReference type="GO" id="GO:0020037">
    <property type="term" value="F:heme binding"/>
    <property type="evidence" value="ECO:0007669"/>
    <property type="project" value="InterPro"/>
</dbReference>
<dbReference type="InterPro" id="IPR036188">
    <property type="entry name" value="FAD/NAD-bd_sf"/>
</dbReference>
<evidence type="ECO:0000313" key="5">
    <source>
        <dbReference type="EMBL" id="RWA11884.1"/>
    </source>
</evidence>
<evidence type="ECO:0000256" key="4">
    <source>
        <dbReference type="ARBA" id="ARBA00023002"/>
    </source>
</evidence>
<evidence type="ECO:0000256" key="3">
    <source>
        <dbReference type="ARBA" id="ARBA00022827"/>
    </source>
</evidence>
<keyword evidence="4" id="KW-0560">Oxidoreductase</keyword>
<dbReference type="Gene3D" id="1.20.58.480">
    <property type="match status" value="1"/>
</dbReference>
<dbReference type="InterPro" id="IPR050346">
    <property type="entry name" value="FMO-like"/>
</dbReference>
<evidence type="ECO:0000256" key="2">
    <source>
        <dbReference type="ARBA" id="ARBA00022630"/>
    </source>
</evidence>
<comment type="similarity">
    <text evidence="1">Belongs to the FMO family.</text>
</comment>
<dbReference type="InterPro" id="IPR020946">
    <property type="entry name" value="Flavin_mOase-like"/>
</dbReference>
<sequence length="900" mass="101663">MTSDKFDVKEGEHISGYAINAYLKAYAQSFGIAEFVRLQTVVLTAEHQDTEEGGWVLTVKSSGSDTPVQIFARRLIVATGILSEPFLPRFKGQDTFGGMIFHTRDFPQIVSKGVGEVKAVTILGSGKSSWDAVYHYATAGVKVNWVIRSTGYGPVWMSPPFVTPFKRWIEKLANTRFLTWFSPCIWGSADGYDGIRKFYHATALGRFLVNQFWKILGNDVIQLNKYDSHPKTAKLKPWLDVMYVGGSFSILNYEKDFFELIKSDNNLVDIHIGEITSLSPGRVHLGDGTILESDAFILNTGWGHVPSVKFLPQGIEKELGIPHALETASPSSEPGLGSQTSLLERADDEILRRFPILKTLRVWNKSFTPLPDHDPSKLTPYMLYRFLIPASPRFLRPRDTAFIGHQSNLSTVITSHITALWISAYFSGQLARDPSAAIANPEATKQLQYETVLHNRFGKWRYPADWGNRAPNFNFDAIPYLDLLQHDLGLSPYRKGGMLAEMTDPYGPEDYRNITKEWLEAHNGDQLTHNNSRDGAGDWPPRVNYKSWPTALLPYQKILLEVLPSLATPVPSLDAAADAKRIGGFRRSMTRLLQENVHLPSAIKVLNEIETEEWECLSGAVLNGFFSCIALSRHAYRWALMPVVKVAQLEDAVDLPAELELPWPYLQRYFGFTADSGNHTSNVLSNFDEDGVRAFTFNSTLPVDIHSTEEGFFRLLHDIESMGFDIFYEIVEAITSMREARISRKFWLSYVQGFHGWGVGRHINGNFIRFNGVSGNHILLFQVLDAFLGLERYLSDEDMVLYIPLHQRLLCETIKKHSIRKQLGTSDVRIAKEFDNIAKKLRTYRAAHRAKVMPYLKQPAPERFHMTAGKSVLTTDLNVSIDEATAPLEKMLVTRFNDTV</sequence>
<dbReference type="AlphaFoldDB" id="A0A439DBU4"/>
<organism evidence="5 6">
    <name type="scientific">Xylaria grammica</name>
    <dbReference type="NCBI Taxonomy" id="363999"/>
    <lineage>
        <taxon>Eukaryota</taxon>
        <taxon>Fungi</taxon>
        <taxon>Dikarya</taxon>
        <taxon>Ascomycota</taxon>
        <taxon>Pezizomycotina</taxon>
        <taxon>Sordariomycetes</taxon>
        <taxon>Xylariomycetidae</taxon>
        <taxon>Xylariales</taxon>
        <taxon>Xylariaceae</taxon>
        <taxon>Xylaria</taxon>
    </lineage>
</organism>
<evidence type="ECO:0000313" key="6">
    <source>
        <dbReference type="Proteomes" id="UP000286045"/>
    </source>
</evidence>
<protein>
    <submittedName>
        <fullName evidence="5">Uncharacterized protein</fullName>
    </submittedName>
</protein>
<dbReference type="EMBL" id="RYZI01000066">
    <property type="protein sequence ID" value="RWA11884.1"/>
    <property type="molecule type" value="Genomic_DNA"/>
</dbReference>
<reference evidence="5 6" key="1">
    <citation type="submission" date="2018-12" db="EMBL/GenBank/DDBJ databases">
        <title>Draft genome sequence of Xylaria grammica IHI A82.</title>
        <authorList>
            <person name="Buettner E."/>
            <person name="Kellner H."/>
        </authorList>
    </citation>
    <scope>NUCLEOTIDE SEQUENCE [LARGE SCALE GENOMIC DNA]</scope>
    <source>
        <strain evidence="5 6">IHI A82</strain>
    </source>
</reference>
<evidence type="ECO:0000256" key="1">
    <source>
        <dbReference type="ARBA" id="ARBA00009183"/>
    </source>
</evidence>
<dbReference type="GO" id="GO:0019441">
    <property type="term" value="P:L-tryptophan catabolic process to kynurenine"/>
    <property type="evidence" value="ECO:0007669"/>
    <property type="project" value="InterPro"/>
</dbReference>
<dbReference type="Pfam" id="PF00743">
    <property type="entry name" value="FMO-like"/>
    <property type="match status" value="1"/>
</dbReference>
<comment type="caution">
    <text evidence="5">The sequence shown here is derived from an EMBL/GenBank/DDBJ whole genome shotgun (WGS) entry which is preliminary data.</text>
</comment>
<dbReference type="GO" id="GO:0046872">
    <property type="term" value="F:metal ion binding"/>
    <property type="evidence" value="ECO:0007669"/>
    <property type="project" value="InterPro"/>
</dbReference>
<dbReference type="SUPFAM" id="SSF140959">
    <property type="entry name" value="Indolic compounds 2,3-dioxygenase-like"/>
    <property type="match status" value="1"/>
</dbReference>